<dbReference type="Pfam" id="PF03471">
    <property type="entry name" value="CorC_HlyC"/>
    <property type="match status" value="1"/>
</dbReference>
<keyword evidence="6 10" id="KW-1133">Transmembrane helix</keyword>
<keyword evidence="3" id="KW-1003">Cell membrane</keyword>
<evidence type="ECO:0000313" key="15">
    <source>
        <dbReference type="EMBL" id="QII81746.1"/>
    </source>
</evidence>
<dbReference type="CDD" id="cd04590">
    <property type="entry name" value="CBS_pair_CorC_HlyC_assoc"/>
    <property type="match status" value="1"/>
</dbReference>
<evidence type="ECO:0000256" key="2">
    <source>
        <dbReference type="ARBA" id="ARBA00006337"/>
    </source>
</evidence>
<dbReference type="InterPro" id="IPR000644">
    <property type="entry name" value="CBS_dom"/>
</dbReference>
<feature type="domain" description="CBS" evidence="13">
    <location>
        <begin position="223"/>
        <end position="283"/>
    </location>
</feature>
<comment type="similarity">
    <text evidence="2">Belongs to the UPF0053 family.</text>
</comment>
<evidence type="ECO:0000256" key="6">
    <source>
        <dbReference type="ARBA" id="ARBA00022989"/>
    </source>
</evidence>
<dbReference type="InterPro" id="IPR051676">
    <property type="entry name" value="UPF0053_domain"/>
</dbReference>
<dbReference type="Pfam" id="PF00571">
    <property type="entry name" value="CBS"/>
    <property type="match status" value="2"/>
</dbReference>
<dbReference type="InterPro" id="IPR016169">
    <property type="entry name" value="FAD-bd_PCMH_sub2"/>
</dbReference>
<evidence type="ECO:0000256" key="8">
    <source>
        <dbReference type="ARBA" id="ARBA00023136"/>
    </source>
</evidence>
<dbReference type="Gene3D" id="3.10.580.10">
    <property type="entry name" value="CBS-domain"/>
    <property type="match status" value="1"/>
</dbReference>
<evidence type="ECO:0000256" key="4">
    <source>
        <dbReference type="ARBA" id="ARBA00022692"/>
    </source>
</evidence>
<dbReference type="PROSITE" id="PS51846">
    <property type="entry name" value="CNNM"/>
    <property type="match status" value="1"/>
</dbReference>
<dbReference type="SUPFAM" id="SSF56176">
    <property type="entry name" value="FAD-binding/transporter-associated domain-like"/>
    <property type="match status" value="1"/>
</dbReference>
<dbReference type="Proteomes" id="UP000501451">
    <property type="component" value="Chromosome"/>
</dbReference>
<comment type="subcellular location">
    <subcellularLocation>
        <location evidence="1">Cell membrane</location>
        <topology evidence="1">Multi-pass membrane protein</topology>
    </subcellularLocation>
</comment>
<gene>
    <name evidence="15" type="ORF">G7057_04165</name>
</gene>
<feature type="coiled-coil region" evidence="11">
    <location>
        <begin position="302"/>
        <end position="356"/>
    </location>
</feature>
<keyword evidence="4 10" id="KW-0812">Transmembrane</keyword>
<keyword evidence="11" id="KW-0175">Coiled coil</keyword>
<dbReference type="InterPro" id="IPR046342">
    <property type="entry name" value="CBS_dom_sf"/>
</dbReference>
<dbReference type="FunFam" id="3.10.580.10:FF:000002">
    <property type="entry name" value="Magnesium/cobalt efflux protein CorC"/>
    <property type="match status" value="1"/>
</dbReference>
<evidence type="ECO:0000313" key="16">
    <source>
        <dbReference type="Proteomes" id="UP000501451"/>
    </source>
</evidence>
<proteinExistence type="inferred from homology"/>
<dbReference type="AlphaFoldDB" id="A0A6G7K914"/>
<feature type="transmembrane region" description="Helical" evidence="12">
    <location>
        <begin position="103"/>
        <end position="126"/>
    </location>
</feature>
<evidence type="ECO:0000256" key="3">
    <source>
        <dbReference type="ARBA" id="ARBA00022475"/>
    </source>
</evidence>
<dbReference type="InterPro" id="IPR002550">
    <property type="entry name" value="CNNM"/>
</dbReference>
<dbReference type="GO" id="GO:0050660">
    <property type="term" value="F:flavin adenine dinucleotide binding"/>
    <property type="evidence" value="ECO:0007669"/>
    <property type="project" value="InterPro"/>
</dbReference>
<evidence type="ECO:0000256" key="10">
    <source>
        <dbReference type="PROSITE-ProRule" id="PRU01193"/>
    </source>
</evidence>
<dbReference type="SMART" id="SM01091">
    <property type="entry name" value="CorC_HlyC"/>
    <property type="match status" value="1"/>
</dbReference>
<feature type="transmembrane region" description="Helical" evidence="12">
    <location>
        <begin position="65"/>
        <end position="83"/>
    </location>
</feature>
<feature type="domain" description="CNNM transmembrane" evidence="14">
    <location>
        <begin position="6"/>
        <end position="204"/>
    </location>
</feature>
<dbReference type="RefSeq" id="WP_166161572.1">
    <property type="nucleotide sequence ID" value="NZ_CP049740.1"/>
</dbReference>
<evidence type="ECO:0000256" key="7">
    <source>
        <dbReference type="ARBA" id="ARBA00023122"/>
    </source>
</evidence>
<keyword evidence="16" id="KW-1185">Reference proteome</keyword>
<dbReference type="PROSITE" id="PS51371">
    <property type="entry name" value="CBS"/>
    <property type="match status" value="2"/>
</dbReference>
<dbReference type="InterPro" id="IPR005170">
    <property type="entry name" value="Transptr-assoc_dom"/>
</dbReference>
<evidence type="ECO:0000256" key="5">
    <source>
        <dbReference type="ARBA" id="ARBA00022737"/>
    </source>
</evidence>
<dbReference type="EMBL" id="CP049740">
    <property type="protein sequence ID" value="QII81746.1"/>
    <property type="molecule type" value="Genomic_DNA"/>
</dbReference>
<accession>A0A6G7K914</accession>
<dbReference type="PANTHER" id="PTHR43099">
    <property type="entry name" value="UPF0053 PROTEIN YRKA"/>
    <property type="match status" value="1"/>
</dbReference>
<evidence type="ECO:0000256" key="1">
    <source>
        <dbReference type="ARBA" id="ARBA00004651"/>
    </source>
</evidence>
<feature type="domain" description="CBS" evidence="13">
    <location>
        <begin position="289"/>
        <end position="346"/>
    </location>
</feature>
<dbReference type="KEGG" id="jar:G7057_04165"/>
<reference evidence="15 16" key="1">
    <citation type="journal article" date="2017" name="Int. J. Syst. Evol. Microbiol.">
        <title>Jeotgalibaca porci sp. nov. and Jeotgalibaca arthritidis sp. nov., isolated from pigs, and emended description of the genus Jeotgalibaca.</title>
        <authorList>
            <person name="Zamora L."/>
            <person name="Perez-Sancho M."/>
            <person name="Dominguez L."/>
            <person name="Fernandez-Garayzabal J.F."/>
            <person name="Vela A.I."/>
        </authorList>
    </citation>
    <scope>NUCLEOTIDE SEQUENCE [LARGE SCALE GENOMIC DNA]</scope>
    <source>
        <strain evidence="15 16">CECT 9157</strain>
    </source>
</reference>
<keyword evidence="7 9" id="KW-0129">CBS domain</keyword>
<evidence type="ECO:0000256" key="9">
    <source>
        <dbReference type="PROSITE-ProRule" id="PRU00703"/>
    </source>
</evidence>
<sequence length="447" mass="50258">MNADPEAQSFLMNILVVIILTVINAFFASAELAYVSINRQKIENMADEGDKTAKRVLKLLEEPDDFLATIQVAITLAGFFNSASASSNFVPYLEPLLGSISGWQTIATIIITILLSYITLVLGELYPKQIALQMPEELARMTSGTISVVKVVVKPFVWLLSASTNILKKLSPIDFSKQEEKLTRDEMRQILAQSRGQGAIDPSEFTMMEGVLSLDTRLARELMVPRTDTLMLDLEDDLSENLEIILNSPYSRMPVYEGDKDEVIGVLHMKNVLKASKEVGFDQLNLRSLVNEPLFVPATIFIDDLLVEFRKLQTHMAILKDEYGGVEGIVTLEDVLEEIVGDIEDEYDEIQRLSRKMDDKNYIISGKMTLQKFNQLFKTELSSNEVDTIGGLMIEEIGYFPADNERVTVRINGFMLTTARVESGRVLSVHLEHVAEEDDEQDKTEEE</sequence>
<keyword evidence="5" id="KW-0677">Repeat</keyword>
<protein>
    <submittedName>
        <fullName evidence="15">HlyC/CorC family transporter</fullName>
    </submittedName>
</protein>
<name>A0A6G7K914_9LACT</name>
<evidence type="ECO:0000259" key="14">
    <source>
        <dbReference type="PROSITE" id="PS51846"/>
    </source>
</evidence>
<keyword evidence="8 10" id="KW-0472">Membrane</keyword>
<evidence type="ECO:0000259" key="13">
    <source>
        <dbReference type="PROSITE" id="PS51371"/>
    </source>
</evidence>
<evidence type="ECO:0000256" key="11">
    <source>
        <dbReference type="SAM" id="Coils"/>
    </source>
</evidence>
<dbReference type="InterPro" id="IPR044751">
    <property type="entry name" value="Ion_transp-like_CBS"/>
</dbReference>
<dbReference type="Gene3D" id="3.30.465.10">
    <property type="match status" value="1"/>
</dbReference>
<dbReference type="InterPro" id="IPR036318">
    <property type="entry name" value="FAD-bd_PCMH-like_sf"/>
</dbReference>
<feature type="transmembrane region" description="Helical" evidence="12">
    <location>
        <begin position="12"/>
        <end position="35"/>
    </location>
</feature>
<organism evidence="15 16">
    <name type="scientific">Jeotgalibaca arthritidis</name>
    <dbReference type="NCBI Taxonomy" id="1868794"/>
    <lineage>
        <taxon>Bacteria</taxon>
        <taxon>Bacillati</taxon>
        <taxon>Bacillota</taxon>
        <taxon>Bacilli</taxon>
        <taxon>Lactobacillales</taxon>
        <taxon>Carnobacteriaceae</taxon>
        <taxon>Jeotgalibaca</taxon>
    </lineage>
</organism>
<dbReference type="SUPFAM" id="SSF54631">
    <property type="entry name" value="CBS-domain pair"/>
    <property type="match status" value="1"/>
</dbReference>
<evidence type="ECO:0000256" key="12">
    <source>
        <dbReference type="SAM" id="Phobius"/>
    </source>
</evidence>
<dbReference type="PANTHER" id="PTHR43099:SF5">
    <property type="entry name" value="HLYC_CORC FAMILY TRANSPORTER"/>
    <property type="match status" value="1"/>
</dbReference>
<dbReference type="Pfam" id="PF01595">
    <property type="entry name" value="CNNM"/>
    <property type="match status" value="1"/>
</dbReference>
<dbReference type="GO" id="GO:0005886">
    <property type="term" value="C:plasma membrane"/>
    <property type="evidence" value="ECO:0007669"/>
    <property type="project" value="UniProtKB-SubCell"/>
</dbReference>